<evidence type="ECO:0000313" key="5">
    <source>
        <dbReference type="EMBL" id="OWJ56539.1"/>
    </source>
</evidence>
<dbReference type="Gene3D" id="3.90.550.10">
    <property type="entry name" value="Spore Coat Polysaccharide Biosynthesis Protein SpsA, Chain A"/>
    <property type="match status" value="1"/>
</dbReference>
<dbReference type="CDD" id="cd03801">
    <property type="entry name" value="GT4_PimA-like"/>
    <property type="match status" value="1"/>
</dbReference>
<accession>A0A211YU65</accession>
<organism evidence="5 6">
    <name type="scientific">Inquilinus limosus</name>
    <dbReference type="NCBI Taxonomy" id="171674"/>
    <lineage>
        <taxon>Bacteria</taxon>
        <taxon>Pseudomonadati</taxon>
        <taxon>Pseudomonadota</taxon>
        <taxon>Alphaproteobacteria</taxon>
        <taxon>Rhodospirillales</taxon>
        <taxon>Rhodospirillaceae</taxon>
        <taxon>Inquilinus</taxon>
    </lineage>
</organism>
<keyword evidence="3" id="KW-0808">Transferase</keyword>
<evidence type="ECO:0000256" key="1">
    <source>
        <dbReference type="ARBA" id="ARBA00006739"/>
    </source>
</evidence>
<dbReference type="EMBL" id="NHON01000164">
    <property type="protein sequence ID" value="OWJ56539.1"/>
    <property type="molecule type" value="Genomic_DNA"/>
</dbReference>
<sequence length="668" mass="74501">MRIAILDMQPIDPPVGGGRLRLLGLYHGLGAEHATTYVGSYDWPGPGFRDQMLSPTLREIMIPLSDAHFAEAKRQRRAAGGKTVIDSTFHTTAHLSPDYIAAARRTAAEADIVVFSHPWVYPLVRDVLDPSRQTIVYDAHNVEGLLRTELLDDGGAGTQIARGVVDVEVRLCRAADLILACSHEDRLLFSRLYDIPPGKIRVAANGAFTRQIPRLTAAERREIRDRLSLGDRPVAFFLGSHYAPNLEAARFIASTLARQVPEVLFVIGGGAGDEVGKAGLEAPNLVVTGALSEDAKREWLSVTDIAINPMFSGSGTNIKMLEFMAWGLPTVTTKVGARGIETASTAFLVADADDFATAVSRLVVDAPAREDLSEAARTEADRRYSWERISANVGRLLQHRHRALGRSAFFSIIVPTYERHEHLSRLMARLASQSDNDFEVIVIDQSTEPWPDRDKPFGFRLTYVHTDVRGAVPARNAGADLAIGKIIAFTDDDCEPGQDWLASARPLFDDPGVVGVEGLILSDRVDDPEWRPVTNEGFEGMAFMTANLFLRAEAFHALNGFDPLFDNPHFREDTDLGWRALELGRVPFSHEAWVFHPPHPRSVERESLAERSRFFEKDALLYRKHPGRYLQLFWRECQWRHNPFFWAYLRRGAEKYGVELPEELKPAG</sequence>
<dbReference type="Gene3D" id="3.40.50.2000">
    <property type="entry name" value="Glycogen Phosphorylase B"/>
    <property type="match status" value="2"/>
</dbReference>
<dbReference type="SUPFAM" id="SSF53448">
    <property type="entry name" value="Nucleotide-diphospho-sugar transferases"/>
    <property type="match status" value="1"/>
</dbReference>
<evidence type="ECO:0000259" key="4">
    <source>
        <dbReference type="Pfam" id="PF00535"/>
    </source>
</evidence>
<proteinExistence type="inferred from homology"/>
<feature type="domain" description="Glycosyltransferase 2-like" evidence="4">
    <location>
        <begin position="411"/>
        <end position="540"/>
    </location>
</feature>
<dbReference type="PANTHER" id="PTHR43179">
    <property type="entry name" value="RHAMNOSYLTRANSFERASE WBBL"/>
    <property type="match status" value="1"/>
</dbReference>
<evidence type="ECO:0000256" key="2">
    <source>
        <dbReference type="ARBA" id="ARBA00022676"/>
    </source>
</evidence>
<evidence type="ECO:0000256" key="3">
    <source>
        <dbReference type="ARBA" id="ARBA00022679"/>
    </source>
</evidence>
<dbReference type="InterPro" id="IPR001173">
    <property type="entry name" value="Glyco_trans_2-like"/>
</dbReference>
<evidence type="ECO:0000313" key="6">
    <source>
        <dbReference type="Proteomes" id="UP000196655"/>
    </source>
</evidence>
<name>A0A211YU65_9PROT</name>
<dbReference type="RefSeq" id="WP_088157759.1">
    <property type="nucleotide sequence ID" value="NZ_NHON01000164.1"/>
</dbReference>
<dbReference type="Proteomes" id="UP000196655">
    <property type="component" value="Unassembled WGS sequence"/>
</dbReference>
<dbReference type="OrthoDB" id="114108at2"/>
<reference evidence="6" key="1">
    <citation type="submission" date="2017-05" db="EMBL/GenBank/DDBJ databases">
        <authorList>
            <person name="Macchi M."/>
            <person name="Festa S."/>
            <person name="Coppotelli B.M."/>
            <person name="Morelli I.S."/>
        </authorList>
    </citation>
    <scope>NUCLEOTIDE SEQUENCE [LARGE SCALE GENOMIC DNA]</scope>
    <source>
        <strain evidence="6">I</strain>
    </source>
</reference>
<comment type="similarity">
    <text evidence="1">Belongs to the glycosyltransferase 2 family.</text>
</comment>
<protein>
    <recommendedName>
        <fullName evidence="4">Glycosyltransferase 2-like domain-containing protein</fullName>
    </recommendedName>
</protein>
<dbReference type="AlphaFoldDB" id="A0A211YU65"/>
<dbReference type="InterPro" id="IPR029044">
    <property type="entry name" value="Nucleotide-diphossugar_trans"/>
</dbReference>
<dbReference type="CDD" id="cd00761">
    <property type="entry name" value="Glyco_tranf_GTA_type"/>
    <property type="match status" value="1"/>
</dbReference>
<keyword evidence="2" id="KW-0328">Glycosyltransferase</keyword>
<comment type="caution">
    <text evidence="5">The sequence shown here is derived from an EMBL/GenBank/DDBJ whole genome shotgun (WGS) entry which is preliminary data.</text>
</comment>
<dbReference type="SUPFAM" id="SSF53756">
    <property type="entry name" value="UDP-Glycosyltransferase/glycogen phosphorylase"/>
    <property type="match status" value="1"/>
</dbReference>
<gene>
    <name evidence="5" type="ORF">BWR60_34840</name>
</gene>
<keyword evidence="6" id="KW-1185">Reference proteome</keyword>
<dbReference type="PANTHER" id="PTHR43179:SF12">
    <property type="entry name" value="GALACTOFURANOSYLTRANSFERASE GLFT2"/>
    <property type="match status" value="1"/>
</dbReference>
<dbReference type="GO" id="GO:0016757">
    <property type="term" value="F:glycosyltransferase activity"/>
    <property type="evidence" value="ECO:0007669"/>
    <property type="project" value="UniProtKB-KW"/>
</dbReference>
<dbReference type="Pfam" id="PF00535">
    <property type="entry name" value="Glycos_transf_2"/>
    <property type="match status" value="1"/>
</dbReference>
<dbReference type="Pfam" id="PF13692">
    <property type="entry name" value="Glyco_trans_1_4"/>
    <property type="match status" value="1"/>
</dbReference>